<proteinExistence type="predicted"/>
<organism evidence="1 2">
    <name type="scientific">Flavobacterium hankyongi</name>
    <dbReference type="NCBI Taxonomy" id="1176532"/>
    <lineage>
        <taxon>Bacteria</taxon>
        <taxon>Pseudomonadati</taxon>
        <taxon>Bacteroidota</taxon>
        <taxon>Flavobacteriia</taxon>
        <taxon>Flavobacteriales</taxon>
        <taxon>Flavobacteriaceae</taxon>
        <taxon>Flavobacterium</taxon>
    </lineage>
</organism>
<protein>
    <recommendedName>
        <fullName evidence="3">CarboxypepD_reg-like domain-containing protein</fullName>
    </recommendedName>
</protein>
<dbReference type="SUPFAM" id="SSF49464">
    <property type="entry name" value="Carboxypeptidase regulatory domain-like"/>
    <property type="match status" value="1"/>
</dbReference>
<reference evidence="2" key="1">
    <citation type="journal article" date="2019" name="Int. J. Syst. Evol. Microbiol.">
        <title>The Global Catalogue of Microorganisms (GCM) 10K type strain sequencing project: providing services to taxonomists for standard genome sequencing and annotation.</title>
        <authorList>
            <consortium name="The Broad Institute Genomics Platform"/>
            <consortium name="The Broad Institute Genome Sequencing Center for Infectious Disease"/>
            <person name="Wu L."/>
            <person name="Ma J."/>
        </authorList>
    </citation>
    <scope>NUCLEOTIDE SEQUENCE [LARGE SCALE GENOMIC DNA]</scope>
    <source>
        <strain evidence="2">JCM 18198</strain>
    </source>
</reference>
<evidence type="ECO:0008006" key="3">
    <source>
        <dbReference type="Google" id="ProtNLM"/>
    </source>
</evidence>
<evidence type="ECO:0000313" key="1">
    <source>
        <dbReference type="EMBL" id="GAA4773269.1"/>
    </source>
</evidence>
<gene>
    <name evidence="1" type="ORF">GCM10023230_24760</name>
</gene>
<dbReference type="InterPro" id="IPR008969">
    <property type="entry name" value="CarboxyPept-like_regulatory"/>
</dbReference>
<sequence>MRKFQLTIPEPCHEDWNNMNPVEKGRFCSSCEKNVFDFTKSTDLQIIETYNKNHSICGRFLPSQLDRELFYPKKKKSLWLASVFFGITTFFITKISAQEKPKIEQTEVKDIIVGKVTYHPENETNEVTITGIVSDSSGPLPGVNVIIKGSKNGVQSDMQGLFKIKARKGDVLIFSFMGMEDTERTIKNSRIINVKMKEGKYMLGGLGVIEENQKLSILNLFKKKERNS</sequence>
<evidence type="ECO:0000313" key="2">
    <source>
        <dbReference type="Proteomes" id="UP001500141"/>
    </source>
</evidence>
<comment type="caution">
    <text evidence="1">The sequence shown here is derived from an EMBL/GenBank/DDBJ whole genome shotgun (WGS) entry which is preliminary data.</text>
</comment>
<dbReference type="EMBL" id="BAABIP010000020">
    <property type="protein sequence ID" value="GAA4773269.1"/>
    <property type="molecule type" value="Genomic_DNA"/>
</dbReference>
<dbReference type="Pfam" id="PF13715">
    <property type="entry name" value="CarbopepD_reg_2"/>
    <property type="match status" value="1"/>
</dbReference>
<dbReference type="RefSeq" id="WP_264542447.1">
    <property type="nucleotide sequence ID" value="NZ_BAABIP010000020.1"/>
</dbReference>
<name>A0ABP9A4G6_9FLAO</name>
<keyword evidence="2" id="KW-1185">Reference proteome</keyword>
<dbReference type="Proteomes" id="UP001500141">
    <property type="component" value="Unassembled WGS sequence"/>
</dbReference>
<accession>A0ABP9A4G6</accession>